<dbReference type="EMBL" id="FQUV01000006">
    <property type="protein sequence ID" value="SHF48543.1"/>
    <property type="molecule type" value="Genomic_DNA"/>
</dbReference>
<dbReference type="GO" id="GO:0016747">
    <property type="term" value="F:acyltransferase activity, transferring groups other than amino-acyl groups"/>
    <property type="evidence" value="ECO:0007669"/>
    <property type="project" value="InterPro"/>
</dbReference>
<keyword evidence="1" id="KW-0808">Transferase</keyword>
<evidence type="ECO:0000259" key="3">
    <source>
        <dbReference type="PROSITE" id="PS51186"/>
    </source>
</evidence>
<feature type="domain" description="N-acetyltransferase" evidence="3">
    <location>
        <begin position="1"/>
        <end position="138"/>
    </location>
</feature>
<dbReference type="RefSeq" id="WP_073144908.1">
    <property type="nucleotide sequence ID" value="NZ_FQUV01000006.1"/>
</dbReference>
<dbReference type="PANTHER" id="PTHR43877">
    <property type="entry name" value="AMINOALKYLPHOSPHONATE N-ACETYLTRANSFERASE-RELATED-RELATED"/>
    <property type="match status" value="1"/>
</dbReference>
<dbReference type="Proteomes" id="UP000184144">
    <property type="component" value="Unassembled WGS sequence"/>
</dbReference>
<reference evidence="5" key="1">
    <citation type="submission" date="2016-11" db="EMBL/GenBank/DDBJ databases">
        <authorList>
            <person name="Varghese N."/>
            <person name="Submissions S."/>
        </authorList>
    </citation>
    <scope>NUCLEOTIDE SEQUENCE [LARGE SCALE GENOMIC DNA]</scope>
    <source>
        <strain evidence="5">DSM 100566</strain>
    </source>
</reference>
<evidence type="ECO:0000313" key="4">
    <source>
        <dbReference type="EMBL" id="SHF48543.1"/>
    </source>
</evidence>
<dbReference type="AlphaFoldDB" id="A0A1M5C1B6"/>
<protein>
    <submittedName>
        <fullName evidence="4">ElaA protein</fullName>
    </submittedName>
</protein>
<dbReference type="CDD" id="cd04301">
    <property type="entry name" value="NAT_SF"/>
    <property type="match status" value="1"/>
</dbReference>
<proteinExistence type="predicted"/>
<accession>A0A1M5C1B6</accession>
<keyword evidence="2" id="KW-0012">Acyltransferase</keyword>
<dbReference type="InterPro" id="IPR016181">
    <property type="entry name" value="Acyl_CoA_acyltransferase"/>
</dbReference>
<dbReference type="InterPro" id="IPR000182">
    <property type="entry name" value="GNAT_dom"/>
</dbReference>
<evidence type="ECO:0000313" key="5">
    <source>
        <dbReference type="Proteomes" id="UP000184144"/>
    </source>
</evidence>
<dbReference type="OrthoDB" id="9796171at2"/>
<dbReference type="Gene3D" id="3.40.630.30">
    <property type="match status" value="1"/>
</dbReference>
<dbReference type="SUPFAM" id="SSF55729">
    <property type="entry name" value="Acyl-CoA N-acyltransferases (Nat)"/>
    <property type="match status" value="1"/>
</dbReference>
<organism evidence="4 5">
    <name type="scientific">Litoreibacter ascidiaceicola</name>
    <dbReference type="NCBI Taxonomy" id="1486859"/>
    <lineage>
        <taxon>Bacteria</taxon>
        <taxon>Pseudomonadati</taxon>
        <taxon>Pseudomonadota</taxon>
        <taxon>Alphaproteobacteria</taxon>
        <taxon>Rhodobacterales</taxon>
        <taxon>Roseobacteraceae</taxon>
        <taxon>Litoreibacter</taxon>
    </lineage>
</organism>
<evidence type="ECO:0000256" key="2">
    <source>
        <dbReference type="ARBA" id="ARBA00023315"/>
    </source>
</evidence>
<dbReference type="PANTHER" id="PTHR43877:SF2">
    <property type="entry name" value="AMINOALKYLPHOSPHONATE N-ACETYLTRANSFERASE-RELATED"/>
    <property type="match status" value="1"/>
</dbReference>
<name>A0A1M5C1B6_9RHOB</name>
<dbReference type="Pfam" id="PF13673">
    <property type="entry name" value="Acetyltransf_10"/>
    <property type="match status" value="1"/>
</dbReference>
<keyword evidence="5" id="KW-1185">Reference proteome</keyword>
<dbReference type="STRING" id="1486859.SAMN05444273_106242"/>
<gene>
    <name evidence="4" type="ORF">SAMN05444273_106242</name>
</gene>
<evidence type="ECO:0000256" key="1">
    <source>
        <dbReference type="ARBA" id="ARBA00022679"/>
    </source>
</evidence>
<sequence>MAQIDRTDDIATCLHIRRVVFIEGQDVPEAEEIDGKDPECIHYLATVDGTPAATARVKSLGPKAKIQRVAVLDTHRGTGLGAELMQFILTDLRADFDEVVLGSQTHAIGFYEKLGFEVFGPVFNDAGIPHRDMARSLKD</sequence>
<dbReference type="InterPro" id="IPR050832">
    <property type="entry name" value="Bact_Acetyltransf"/>
</dbReference>
<dbReference type="PROSITE" id="PS51186">
    <property type="entry name" value="GNAT"/>
    <property type="match status" value="1"/>
</dbReference>